<dbReference type="AlphaFoldDB" id="A0AAD8U5J9"/>
<gene>
    <name evidence="2" type="ORF">BDZ83DRAFT_201338</name>
</gene>
<dbReference type="GeneID" id="85385555"/>
<organism evidence="2 3">
    <name type="scientific">Glomerella acutata</name>
    <name type="common">Colletotrichum acutatum</name>
    <dbReference type="NCBI Taxonomy" id="27357"/>
    <lineage>
        <taxon>Eukaryota</taxon>
        <taxon>Fungi</taxon>
        <taxon>Dikarya</taxon>
        <taxon>Ascomycota</taxon>
        <taxon>Pezizomycotina</taxon>
        <taxon>Sordariomycetes</taxon>
        <taxon>Hypocreomycetidae</taxon>
        <taxon>Glomerellales</taxon>
        <taxon>Glomerellaceae</taxon>
        <taxon>Colletotrichum</taxon>
        <taxon>Colletotrichum acutatum species complex</taxon>
    </lineage>
</organism>
<proteinExistence type="predicted"/>
<keyword evidence="1" id="KW-0732">Signal</keyword>
<feature type="signal peptide" evidence="1">
    <location>
        <begin position="1"/>
        <end position="15"/>
    </location>
</feature>
<accession>A0AAD8U5J9</accession>
<dbReference type="RefSeq" id="XP_060357717.1">
    <property type="nucleotide sequence ID" value="XM_060501656.1"/>
</dbReference>
<evidence type="ECO:0000313" key="3">
    <source>
        <dbReference type="Proteomes" id="UP001244207"/>
    </source>
</evidence>
<dbReference type="Proteomes" id="UP001244207">
    <property type="component" value="Unassembled WGS sequence"/>
</dbReference>
<protein>
    <recommendedName>
        <fullName evidence="4">Secreted protein</fullName>
    </recommendedName>
</protein>
<evidence type="ECO:0000256" key="1">
    <source>
        <dbReference type="SAM" id="SignalP"/>
    </source>
</evidence>
<keyword evidence="3" id="KW-1185">Reference proteome</keyword>
<reference evidence="2" key="1">
    <citation type="submission" date="2021-12" db="EMBL/GenBank/DDBJ databases">
        <title>Comparative genomics, transcriptomics and evolutionary studies reveal genomic signatures of adaptation to plant cell wall in hemibiotrophic fungi.</title>
        <authorList>
            <consortium name="DOE Joint Genome Institute"/>
            <person name="Baroncelli R."/>
            <person name="Diaz J.F."/>
            <person name="Benocci T."/>
            <person name="Peng M."/>
            <person name="Battaglia E."/>
            <person name="Haridas S."/>
            <person name="Andreopoulos W."/>
            <person name="Labutti K."/>
            <person name="Pangilinan J."/>
            <person name="Floch G.L."/>
            <person name="Makela M.R."/>
            <person name="Henrissat B."/>
            <person name="Grigoriev I.V."/>
            <person name="Crouch J.A."/>
            <person name="De Vries R.P."/>
            <person name="Sukno S.A."/>
            <person name="Thon M.R."/>
        </authorList>
    </citation>
    <scope>NUCLEOTIDE SEQUENCE</scope>
    <source>
        <strain evidence="2">CBS 112980</strain>
    </source>
</reference>
<evidence type="ECO:0008006" key="4">
    <source>
        <dbReference type="Google" id="ProtNLM"/>
    </source>
</evidence>
<name>A0AAD8U5J9_GLOAC</name>
<evidence type="ECO:0000313" key="2">
    <source>
        <dbReference type="EMBL" id="KAK1705938.1"/>
    </source>
</evidence>
<comment type="caution">
    <text evidence="2">The sequence shown here is derived from an EMBL/GenBank/DDBJ whole genome shotgun (WGS) entry which is preliminary data.</text>
</comment>
<sequence>MVRLVFFHPCLRVWGCIWGSGVCPRGLSSSPKPRLCEFLGHIDLLTWHQLGNMEGRPGSWMTSGPSNRLPQR</sequence>
<feature type="chain" id="PRO_5042158231" description="Secreted protein" evidence="1">
    <location>
        <begin position="16"/>
        <end position="72"/>
    </location>
</feature>
<dbReference type="EMBL" id="JAHMHS010000234">
    <property type="protein sequence ID" value="KAK1705938.1"/>
    <property type="molecule type" value="Genomic_DNA"/>
</dbReference>